<dbReference type="InterPro" id="IPR036388">
    <property type="entry name" value="WH-like_DNA-bd_sf"/>
</dbReference>
<dbReference type="EMBL" id="JBOK01000005">
    <property type="protein sequence ID" value="EXU80850.1"/>
    <property type="molecule type" value="Genomic_DNA"/>
</dbReference>
<dbReference type="InterPro" id="IPR036390">
    <property type="entry name" value="WH_DNA-bd_sf"/>
</dbReference>
<keyword evidence="4" id="KW-0804">Transcription</keyword>
<dbReference type="SUPFAM" id="SSF46785">
    <property type="entry name" value="Winged helix' DNA-binding domain"/>
    <property type="match status" value="1"/>
</dbReference>
<reference evidence="6 7" key="1">
    <citation type="submission" date="2014-01" db="EMBL/GenBank/DDBJ databases">
        <title>Interspecies Systems Biology Uncovers Metabolites Affecting C. elegans Gene Expression and Life History Traits.</title>
        <authorList>
            <person name="Watson E."/>
            <person name="Macneil L.T."/>
            <person name="Ritter A.D."/>
            <person name="Yilmaz L.S."/>
            <person name="Rosebrock A.P."/>
            <person name="Caudy A.A."/>
            <person name="Walhout A.J."/>
        </authorList>
    </citation>
    <scope>NUCLEOTIDE SEQUENCE [LARGE SCALE GENOMIC DNA]</scope>
    <source>
        <strain evidence="6 7">DA1877</strain>
    </source>
</reference>
<evidence type="ECO:0000259" key="5">
    <source>
        <dbReference type="PROSITE" id="PS50931"/>
    </source>
</evidence>
<dbReference type="PANTHER" id="PTHR30346:SF28">
    <property type="entry name" value="HTH-TYPE TRANSCRIPTIONAL REGULATOR CYNR"/>
    <property type="match status" value="1"/>
</dbReference>
<evidence type="ECO:0000256" key="4">
    <source>
        <dbReference type="ARBA" id="ARBA00023163"/>
    </source>
</evidence>
<gene>
    <name evidence="6" type="ORF">AX13_14540</name>
</gene>
<evidence type="ECO:0000256" key="2">
    <source>
        <dbReference type="ARBA" id="ARBA00023015"/>
    </source>
</evidence>
<accession>A0A014P3W4</accession>
<comment type="similarity">
    <text evidence="1">Belongs to the LysR transcriptional regulatory family.</text>
</comment>
<dbReference type="Pfam" id="PF00126">
    <property type="entry name" value="HTH_1"/>
    <property type="match status" value="1"/>
</dbReference>
<evidence type="ECO:0000256" key="1">
    <source>
        <dbReference type="ARBA" id="ARBA00009437"/>
    </source>
</evidence>
<dbReference type="SUPFAM" id="SSF53850">
    <property type="entry name" value="Periplasmic binding protein-like II"/>
    <property type="match status" value="1"/>
</dbReference>
<protein>
    <submittedName>
        <fullName evidence="6">LysR family transcriptional regulator</fullName>
    </submittedName>
</protein>
<keyword evidence="2" id="KW-0805">Transcription regulation</keyword>
<organism evidence="6 7">
    <name type="scientific">Comamonas aquatica DA1877</name>
    <dbReference type="NCBI Taxonomy" id="1457173"/>
    <lineage>
        <taxon>Bacteria</taxon>
        <taxon>Pseudomonadati</taxon>
        <taxon>Pseudomonadota</taxon>
        <taxon>Betaproteobacteria</taxon>
        <taxon>Burkholderiales</taxon>
        <taxon>Comamonadaceae</taxon>
        <taxon>Comamonas</taxon>
    </lineage>
</organism>
<evidence type="ECO:0000256" key="3">
    <source>
        <dbReference type="ARBA" id="ARBA00023125"/>
    </source>
</evidence>
<dbReference type="AlphaFoldDB" id="A0A014P3W4"/>
<dbReference type="PATRIC" id="fig|1457173.3.peg.1193"/>
<dbReference type="GO" id="GO:0003677">
    <property type="term" value="F:DNA binding"/>
    <property type="evidence" value="ECO:0007669"/>
    <property type="project" value="UniProtKB-KW"/>
</dbReference>
<dbReference type="Pfam" id="PF03466">
    <property type="entry name" value="LysR_substrate"/>
    <property type="match status" value="1"/>
</dbReference>
<dbReference type="Gene3D" id="1.10.10.10">
    <property type="entry name" value="Winged helix-like DNA-binding domain superfamily/Winged helix DNA-binding domain"/>
    <property type="match status" value="1"/>
</dbReference>
<proteinExistence type="inferred from homology"/>
<name>A0A014P3W4_9BURK</name>
<dbReference type="Gene3D" id="3.40.190.10">
    <property type="entry name" value="Periplasmic binding protein-like II"/>
    <property type="match status" value="2"/>
</dbReference>
<dbReference type="PROSITE" id="PS50931">
    <property type="entry name" value="HTH_LYSR"/>
    <property type="match status" value="1"/>
</dbReference>
<evidence type="ECO:0000313" key="6">
    <source>
        <dbReference type="EMBL" id="EXU80850.1"/>
    </source>
</evidence>
<sequence>METSYIQNFLKVVDCGSMSEAARQLQLSPAAIAQQMRVLEHDMGCSLLVRQGRNVRPNGAGQRLYAKGQLLLRSLHELRDHVGAEEDAGELRLGTLNTALHGFLPDVLRRFTQAHARVQLHIRTGLAPELYAALMHGELDAALCLKPTFELPKSVLWHPLRHEPLVVLAPAASAHLGPLELLRTQPLIRYDRRLGGGKLADDHLRTLGITPLERFEINSVLAIAMLVEHGLGVALVPDIGPALTQGRTIQALPLPQTTPSAPSGREVGLLWMRASPRQGWIQGLLQCAQG</sequence>
<keyword evidence="3" id="KW-0238">DNA-binding</keyword>
<dbReference type="InterPro" id="IPR000847">
    <property type="entry name" value="LysR_HTH_N"/>
</dbReference>
<feature type="domain" description="HTH lysR-type" evidence="5">
    <location>
        <begin position="1"/>
        <end position="58"/>
    </location>
</feature>
<dbReference type="GO" id="GO:0003700">
    <property type="term" value="F:DNA-binding transcription factor activity"/>
    <property type="evidence" value="ECO:0007669"/>
    <property type="project" value="InterPro"/>
</dbReference>
<comment type="caution">
    <text evidence="6">The sequence shown here is derived from an EMBL/GenBank/DDBJ whole genome shotgun (WGS) entry which is preliminary data.</text>
</comment>
<dbReference type="Proteomes" id="UP000020766">
    <property type="component" value="Unassembled WGS sequence"/>
</dbReference>
<dbReference type="InterPro" id="IPR005119">
    <property type="entry name" value="LysR_subst-bd"/>
</dbReference>
<evidence type="ECO:0000313" key="7">
    <source>
        <dbReference type="Proteomes" id="UP000020766"/>
    </source>
</evidence>
<dbReference type="GO" id="GO:0032993">
    <property type="term" value="C:protein-DNA complex"/>
    <property type="evidence" value="ECO:0007669"/>
    <property type="project" value="TreeGrafter"/>
</dbReference>
<dbReference type="RefSeq" id="WP_043380980.1">
    <property type="nucleotide sequence ID" value="NZ_JBOK01000005.1"/>
</dbReference>
<keyword evidence="7" id="KW-1185">Reference proteome</keyword>
<dbReference type="PANTHER" id="PTHR30346">
    <property type="entry name" value="TRANSCRIPTIONAL DUAL REGULATOR HCAR-RELATED"/>
    <property type="match status" value="1"/>
</dbReference>